<accession>A0A1J5QYM6</accession>
<dbReference type="EMBL" id="MLJW01000791">
    <property type="protein sequence ID" value="OIQ82555.1"/>
    <property type="molecule type" value="Genomic_DNA"/>
</dbReference>
<gene>
    <name evidence="2" type="ORF">GALL_356530</name>
</gene>
<dbReference type="Pfam" id="PF05168">
    <property type="entry name" value="HEPN"/>
    <property type="match status" value="1"/>
</dbReference>
<evidence type="ECO:0000313" key="2">
    <source>
        <dbReference type="EMBL" id="OIQ82555.1"/>
    </source>
</evidence>
<organism evidence="2">
    <name type="scientific">mine drainage metagenome</name>
    <dbReference type="NCBI Taxonomy" id="410659"/>
    <lineage>
        <taxon>unclassified sequences</taxon>
        <taxon>metagenomes</taxon>
        <taxon>ecological metagenomes</taxon>
    </lineage>
</organism>
<dbReference type="InterPro" id="IPR007842">
    <property type="entry name" value="HEPN_dom"/>
</dbReference>
<evidence type="ECO:0000259" key="1">
    <source>
        <dbReference type="Pfam" id="PF05168"/>
    </source>
</evidence>
<feature type="domain" description="HEPN" evidence="1">
    <location>
        <begin position="30"/>
        <end position="145"/>
    </location>
</feature>
<protein>
    <submittedName>
        <fullName evidence="2">HEPN domain protein</fullName>
    </submittedName>
</protein>
<comment type="caution">
    <text evidence="2">The sequence shown here is derived from an EMBL/GenBank/DDBJ whole genome shotgun (WGS) entry which is preliminary data.</text>
</comment>
<dbReference type="Gene3D" id="1.20.120.330">
    <property type="entry name" value="Nucleotidyltransferases domain 2"/>
    <property type="match status" value="1"/>
</dbReference>
<proteinExistence type="predicted"/>
<name>A0A1J5QYM6_9ZZZZ</name>
<dbReference type="AlphaFoldDB" id="A0A1J5QYM6"/>
<reference evidence="2" key="1">
    <citation type="submission" date="2016-10" db="EMBL/GenBank/DDBJ databases">
        <title>Sequence of Gallionella enrichment culture.</title>
        <authorList>
            <person name="Poehlein A."/>
            <person name="Muehling M."/>
            <person name="Daniel R."/>
        </authorList>
    </citation>
    <scope>NUCLEOTIDE SEQUENCE</scope>
</reference>
<sequence length="154" mass="17342">MRWERGRATIDDLITTGRLTPVAANRELAESYLMQAKQHTISAEAIADDDPPGAFQLVYDAARKTLAAILVNQGLRPRGHGAHAVLLEVVVAQLEPPRQEAFREFDWMRRTRNDTEYPEADKPIATDDDVRNALPVIREMIARAEVLIPNMPPY</sequence>